<evidence type="ECO:0000313" key="1">
    <source>
        <dbReference type="EMBL" id="TCG10980.1"/>
    </source>
</evidence>
<dbReference type="RefSeq" id="WP_131599360.1">
    <property type="nucleotide sequence ID" value="NZ_CBDBYK010000015.1"/>
</dbReference>
<dbReference type="AlphaFoldDB" id="A0A4R0XRF1"/>
<comment type="caution">
    <text evidence="1">The sequence shown here is derived from an EMBL/GenBank/DDBJ whole genome shotgun (WGS) entry which is preliminary data.</text>
</comment>
<proteinExistence type="predicted"/>
<name>A0A4R0XRF1_9MOLU</name>
<reference evidence="1 2" key="1">
    <citation type="submission" date="2018-02" db="EMBL/GenBank/DDBJ databases">
        <title>Mycoplasma marinum and Mycoplasma todarodis sp. nov., moderately halophilic and psychrotolerant mycoplasmas isolated from cephalopods.</title>
        <authorList>
            <person name="Viver T."/>
        </authorList>
    </citation>
    <scope>NUCLEOTIDE SEQUENCE [LARGE SCALE GENOMIC DNA]</scope>
    <source>
        <strain evidence="1 2">PE</strain>
    </source>
</reference>
<evidence type="ECO:0000313" key="2">
    <source>
        <dbReference type="Proteomes" id="UP000294192"/>
    </source>
</evidence>
<organism evidence="1 2">
    <name type="scientific">Mycoplasma marinum</name>
    <dbReference type="NCBI Taxonomy" id="1937190"/>
    <lineage>
        <taxon>Bacteria</taxon>
        <taxon>Bacillati</taxon>
        <taxon>Mycoplasmatota</taxon>
        <taxon>Mollicutes</taxon>
        <taxon>Mycoplasmataceae</taxon>
        <taxon>Mycoplasma</taxon>
    </lineage>
</organism>
<dbReference type="Proteomes" id="UP000294192">
    <property type="component" value="Unassembled WGS sequence"/>
</dbReference>
<protein>
    <submittedName>
        <fullName evidence="1">Uncharacterized protein</fullName>
    </submittedName>
</protein>
<accession>A0A4R0XRF1</accession>
<dbReference type="OrthoDB" id="399880at2"/>
<keyword evidence="2" id="KW-1185">Reference proteome</keyword>
<gene>
    <name evidence="1" type="ORF">C4B24_03395</name>
</gene>
<sequence>MTKNKKILQAINEVTKNINSPIRNKRLTFLFGSGINYNIARGAMNWDQLSEQSFREYISSTKKRYSKFEKGLVSKGIIEKIGDPKMLLSFNEERPILNIDPLPHSKNVWFVKGYDNLFKKLGNKLKIMTLNYDLVLENIFNRTSINFIEDKPIKIDKDIIHLHGVVDDKRQIKKPSLLTMGDYVQHSSKVETKMRGLLMSDNNEKDDFIETIIIIGSSMREEHLLRVFKDFKRADELKEVILIVHEPIDKFYIERFKEIYREMGIKVVNINFGNEYKKDLKTFWEGISKKVKTSDFGVNFAKLSKRKDLIDNELYYRIKPKLGKFKTQITLRSFYEILDWTDKDNPALIRPIFWLEKNDQILERGSLKKFMLSSTTFPIGYLHMILDEINTIQEIHEILRKIEPIIGEYESFGYNDASHELETFLVKAIKKINLKELQQYPNIFNHLANATLSRFSYIDENLKNAIINTFTFSELTKKIKREIYLEEVPDKKSDIYKLYENDFKNNKQPFAFDDFDDFEGLKNFIDNHYTTYKTWSILLIFKFKEYEDIVLKNIDNLIYEMSEIMESNFKKFWFIHQLLYFVFINSSREVEYLKKIQKFNLELEVFPSVLDFLGHRGTDTTSYSAYDNTLINSQTQKFSNMEEITSILRSKDFSSKTGMSIKHYLLEKMSLKLYGQIQGDPFDKLNQFGNFLASEKFNHTCKTWQDYMDFIKINKGDHFSWLQIHPPKNPWKRIEEICKFLEDKYSKDIYEELLIICKIQKELGYYDASIWSRKEVIHLMKYMKKNQSGRDFIKELLISKVNWKDGRMDKLLEQSADQVETFDEWIFCLYNNLNFSRPNIKKLLHMHKESEEKINHTFFRICDFTIRLSNDRSIWNEEFLDLIQYIKNTNNDNDFKNEVDRFIDRCYEKIIHNSIFKDVNHTKEIPESEINLSRLFNALRGETKLAKYDKKFTNYSEMRNVVPVHLILDTHLMY</sequence>
<dbReference type="EMBL" id="PSZO01000016">
    <property type="protein sequence ID" value="TCG10980.1"/>
    <property type="molecule type" value="Genomic_DNA"/>
</dbReference>
<dbReference type="Pfam" id="PF13289">
    <property type="entry name" value="SIR2_2"/>
    <property type="match status" value="1"/>
</dbReference>